<dbReference type="PANTHER" id="PTHR12629">
    <property type="entry name" value="DIPHOSPHOINOSITOL POLYPHOSPHATE PHOSPHOHYDROLASE"/>
    <property type="match status" value="1"/>
</dbReference>
<evidence type="ECO:0000256" key="4">
    <source>
        <dbReference type="ARBA" id="ARBA00022842"/>
    </source>
</evidence>
<dbReference type="CDD" id="cd04666">
    <property type="entry name" value="NUDIX_DIPP2_like_Nudt4"/>
    <property type="match status" value="1"/>
</dbReference>
<keyword evidence="2" id="KW-0479">Metal-binding</keyword>
<dbReference type="AlphaFoldDB" id="A0A126UX85"/>
<dbReference type="STRING" id="1579316.RC74_02265"/>
<protein>
    <submittedName>
        <fullName evidence="6">NUDIX hydrolase</fullName>
    </submittedName>
</protein>
<accession>A0A126UX85</accession>
<dbReference type="Proteomes" id="UP000070371">
    <property type="component" value="Chromosome"/>
</dbReference>
<dbReference type="GO" id="GO:0046872">
    <property type="term" value="F:metal ion binding"/>
    <property type="evidence" value="ECO:0007669"/>
    <property type="project" value="UniProtKB-KW"/>
</dbReference>
<keyword evidence="3 6" id="KW-0378">Hydrolase</keyword>
<dbReference type="InterPro" id="IPR015797">
    <property type="entry name" value="NUDIX_hydrolase-like_dom_sf"/>
</dbReference>
<reference evidence="6 7" key="1">
    <citation type="submission" date="2016-02" db="EMBL/GenBank/DDBJ databases">
        <title>Complete genome sequence of Halocynthiibacter arcticus PAMC 20958t from arctic marine sediment.</title>
        <authorList>
            <person name="Lee Y.M."/>
            <person name="Baek K."/>
            <person name="Lee H.K."/>
            <person name="Shin S.C."/>
        </authorList>
    </citation>
    <scope>NUCLEOTIDE SEQUENCE [LARGE SCALE GENOMIC DNA]</scope>
    <source>
        <strain evidence="6">PAMC 20958</strain>
    </source>
</reference>
<evidence type="ECO:0000256" key="2">
    <source>
        <dbReference type="ARBA" id="ARBA00022723"/>
    </source>
</evidence>
<dbReference type="InterPro" id="IPR000086">
    <property type="entry name" value="NUDIX_hydrolase_dom"/>
</dbReference>
<dbReference type="Gene3D" id="3.90.79.10">
    <property type="entry name" value="Nucleoside Triphosphate Pyrophosphohydrolase"/>
    <property type="match status" value="1"/>
</dbReference>
<feature type="domain" description="Nudix hydrolase" evidence="5">
    <location>
        <begin position="20"/>
        <end position="151"/>
    </location>
</feature>
<gene>
    <name evidence="6" type="ORF">RC74_02265</name>
</gene>
<sequence length="151" mass="16748">MTNALKKAWAEYVSPIFKRPARVQVAALCYQGKGVDKRVLLITSRDTGRWILPKGWPIDGLDAPNAAMQEAWEEAGVKGEVNSTPIGHFSYEKSMDSGGISWCDTSVFEMTVTEICDKFPEADQRERKWVTPTEAANMVQEPELSAILAAL</sequence>
<evidence type="ECO:0000256" key="1">
    <source>
        <dbReference type="ARBA" id="ARBA00001946"/>
    </source>
</evidence>
<evidence type="ECO:0000313" key="6">
    <source>
        <dbReference type="EMBL" id="AML50246.1"/>
    </source>
</evidence>
<evidence type="ECO:0000259" key="5">
    <source>
        <dbReference type="PROSITE" id="PS51462"/>
    </source>
</evidence>
<dbReference type="EMBL" id="CP014327">
    <property type="protein sequence ID" value="AML50246.1"/>
    <property type="molecule type" value="Genomic_DNA"/>
</dbReference>
<proteinExistence type="predicted"/>
<keyword evidence="4" id="KW-0460">Magnesium</keyword>
<organism evidence="6 7">
    <name type="scientific">Falsihalocynthiibacter arcticus</name>
    <dbReference type="NCBI Taxonomy" id="1579316"/>
    <lineage>
        <taxon>Bacteria</taxon>
        <taxon>Pseudomonadati</taxon>
        <taxon>Pseudomonadota</taxon>
        <taxon>Alphaproteobacteria</taxon>
        <taxon>Rhodobacterales</taxon>
        <taxon>Roseobacteraceae</taxon>
        <taxon>Falsihalocynthiibacter</taxon>
    </lineage>
</organism>
<dbReference type="PROSITE" id="PS51462">
    <property type="entry name" value="NUDIX"/>
    <property type="match status" value="1"/>
</dbReference>
<evidence type="ECO:0000313" key="7">
    <source>
        <dbReference type="Proteomes" id="UP000070371"/>
    </source>
</evidence>
<dbReference type="SUPFAM" id="SSF55811">
    <property type="entry name" value="Nudix"/>
    <property type="match status" value="1"/>
</dbReference>
<name>A0A126UX85_9RHOB</name>
<keyword evidence="7" id="KW-1185">Reference proteome</keyword>
<dbReference type="RefSeq" id="WP_039002723.1">
    <property type="nucleotide sequence ID" value="NZ_CP014327.1"/>
</dbReference>
<dbReference type="PANTHER" id="PTHR12629:SF0">
    <property type="entry name" value="DIPHOSPHOINOSITOL-POLYPHOSPHATE DIPHOSPHATASE"/>
    <property type="match status" value="1"/>
</dbReference>
<evidence type="ECO:0000256" key="3">
    <source>
        <dbReference type="ARBA" id="ARBA00022801"/>
    </source>
</evidence>
<comment type="cofactor">
    <cofactor evidence="1">
        <name>Mg(2+)</name>
        <dbReference type="ChEBI" id="CHEBI:18420"/>
    </cofactor>
</comment>
<dbReference type="InterPro" id="IPR047198">
    <property type="entry name" value="DDP-like_NUDIX"/>
</dbReference>
<dbReference type="GO" id="GO:0005737">
    <property type="term" value="C:cytoplasm"/>
    <property type="evidence" value="ECO:0007669"/>
    <property type="project" value="TreeGrafter"/>
</dbReference>
<dbReference type="GO" id="GO:0016462">
    <property type="term" value="F:pyrophosphatase activity"/>
    <property type="evidence" value="ECO:0007669"/>
    <property type="project" value="InterPro"/>
</dbReference>
<dbReference type="KEGG" id="hat:RC74_02265"/>
<dbReference type="OrthoDB" id="7066910at2"/>
<dbReference type="Pfam" id="PF00293">
    <property type="entry name" value="NUDIX"/>
    <property type="match status" value="1"/>
</dbReference>